<dbReference type="InterPro" id="IPR052196">
    <property type="entry name" value="Bact_Kbp"/>
</dbReference>
<evidence type="ECO:0000259" key="2">
    <source>
        <dbReference type="PROSITE" id="PS51782"/>
    </source>
</evidence>
<dbReference type="PROSITE" id="PS51782">
    <property type="entry name" value="LYSM"/>
    <property type="match status" value="1"/>
</dbReference>
<dbReference type="CDD" id="cd00118">
    <property type="entry name" value="LysM"/>
    <property type="match status" value="1"/>
</dbReference>
<dbReference type="PANTHER" id="PTHR34700:SF4">
    <property type="entry name" value="PHAGE-LIKE ELEMENT PBSX PROTEIN XKDP"/>
    <property type="match status" value="1"/>
</dbReference>
<dbReference type="EMBL" id="CP080776">
    <property type="protein sequence ID" value="UWP94907.1"/>
    <property type="molecule type" value="Genomic_DNA"/>
</dbReference>
<sequence length="265" mass="28188">MTRNEIYKYALIGGGFFSAVLILILLQPNTPDMETALPSVPQAAPQEMAEPISQVTTVSASVDTPTSQATQAPAGDDLLDLTNSVLAGLGVEKTPPETDPLREMTSSVLAGLGVPPITDTGRSEGTQISQASDDQIRALLSEAIDRGMISVPAAMRTAEGEIDKDTLINQLARATTGETAHPPSDELITGGKGVEVRVVQQADKTFQYRFYTVQRGDSLGAIAQKFYGDAGEYTRIFDANRRLLPTPDQIRAGQRLTIPSLSTGA</sequence>
<dbReference type="SMART" id="SM00257">
    <property type="entry name" value="LysM"/>
    <property type="match status" value="1"/>
</dbReference>
<feature type="domain" description="LysM" evidence="2">
    <location>
        <begin position="209"/>
        <end position="258"/>
    </location>
</feature>
<dbReference type="Proteomes" id="UP001057991">
    <property type="component" value="Chromosome"/>
</dbReference>
<proteinExistence type="predicted"/>
<dbReference type="AlphaFoldDB" id="A0A9Q9LWV1"/>
<dbReference type="Gene3D" id="3.10.350.10">
    <property type="entry name" value="LysM domain"/>
    <property type="match status" value="1"/>
</dbReference>
<evidence type="ECO:0000256" key="1">
    <source>
        <dbReference type="SAM" id="Phobius"/>
    </source>
</evidence>
<keyword evidence="1" id="KW-0812">Transmembrane</keyword>
<evidence type="ECO:0000313" key="4">
    <source>
        <dbReference type="Proteomes" id="UP001057991"/>
    </source>
</evidence>
<dbReference type="SUPFAM" id="SSF54106">
    <property type="entry name" value="LysM domain"/>
    <property type="match status" value="1"/>
</dbReference>
<accession>A0A9Q9LWV1</accession>
<reference evidence="3" key="1">
    <citation type="submission" date="2021-08" db="EMBL/GenBank/DDBJ databases">
        <authorList>
            <person name="Nwanade C."/>
            <person name="Wang M."/>
            <person name="Masoudi A."/>
            <person name="Yu Z."/>
            <person name="Liu J."/>
        </authorList>
    </citation>
    <scope>NUCLEOTIDE SEQUENCE</scope>
    <source>
        <strain evidence="3">S056</strain>
    </source>
</reference>
<dbReference type="Pfam" id="PF01476">
    <property type="entry name" value="LysM"/>
    <property type="match status" value="1"/>
</dbReference>
<dbReference type="InterPro" id="IPR018392">
    <property type="entry name" value="LysM"/>
</dbReference>
<feature type="transmembrane region" description="Helical" evidence="1">
    <location>
        <begin position="6"/>
        <end position="26"/>
    </location>
</feature>
<gene>
    <name evidence="3" type="ORF">K3X48_11930</name>
</gene>
<protein>
    <submittedName>
        <fullName evidence="3">LysM peptidoglycan-binding domain-containing protein</fullName>
    </submittedName>
</protein>
<evidence type="ECO:0000313" key="3">
    <source>
        <dbReference type="EMBL" id="UWP94907.1"/>
    </source>
</evidence>
<keyword evidence="1" id="KW-0472">Membrane</keyword>
<organism evidence="3 4">
    <name type="scientific">Aliiroseovarius crassostreae</name>
    <dbReference type="NCBI Taxonomy" id="154981"/>
    <lineage>
        <taxon>Bacteria</taxon>
        <taxon>Pseudomonadati</taxon>
        <taxon>Pseudomonadota</taxon>
        <taxon>Alphaproteobacteria</taxon>
        <taxon>Rhodobacterales</taxon>
        <taxon>Paracoccaceae</taxon>
        <taxon>Aliiroseovarius</taxon>
    </lineage>
</organism>
<dbReference type="RefSeq" id="WP_259805804.1">
    <property type="nucleotide sequence ID" value="NZ_CP080776.1"/>
</dbReference>
<name>A0A9Q9LWV1_9RHOB</name>
<keyword evidence="1" id="KW-1133">Transmembrane helix</keyword>
<dbReference type="InterPro" id="IPR036779">
    <property type="entry name" value="LysM_dom_sf"/>
</dbReference>
<dbReference type="PANTHER" id="PTHR34700">
    <property type="entry name" value="POTASSIUM BINDING PROTEIN KBP"/>
    <property type="match status" value="1"/>
</dbReference>